<proteinExistence type="predicted"/>
<gene>
    <name evidence="2" type="ORF">RZN69_01230</name>
</gene>
<dbReference type="InterPro" id="IPR012334">
    <property type="entry name" value="Pectin_lyas_fold"/>
</dbReference>
<accession>A0AAQ3LC44</accession>
<dbReference type="Pfam" id="PF13229">
    <property type="entry name" value="Beta_helix"/>
    <property type="match status" value="1"/>
</dbReference>
<dbReference type="InterPro" id="IPR039448">
    <property type="entry name" value="Beta_helix"/>
</dbReference>
<dbReference type="KEGG" id="puo:RZN69_01230"/>
<keyword evidence="3" id="KW-1185">Reference proteome</keyword>
<name>A0AAQ3LC44_9BACT</name>
<reference evidence="2 3" key="1">
    <citation type="submission" date="2023-10" db="EMBL/GenBank/DDBJ databases">
        <title>Rubellicoccus peritrichatus gen. nov., sp. nov., isolated from an algae of coral reef tank.</title>
        <authorList>
            <person name="Luo J."/>
        </authorList>
    </citation>
    <scope>NUCLEOTIDE SEQUENCE [LARGE SCALE GENOMIC DNA]</scope>
    <source>
        <strain evidence="2 3">CR14</strain>
    </source>
</reference>
<dbReference type="SUPFAM" id="SSF51126">
    <property type="entry name" value="Pectin lyase-like"/>
    <property type="match status" value="1"/>
</dbReference>
<dbReference type="RefSeq" id="WP_317834176.1">
    <property type="nucleotide sequence ID" value="NZ_CP136920.1"/>
</dbReference>
<evidence type="ECO:0000313" key="2">
    <source>
        <dbReference type="EMBL" id="WOO41692.1"/>
    </source>
</evidence>
<dbReference type="EMBL" id="CP136920">
    <property type="protein sequence ID" value="WOO41692.1"/>
    <property type="molecule type" value="Genomic_DNA"/>
</dbReference>
<dbReference type="Proteomes" id="UP001304300">
    <property type="component" value="Chromosome"/>
</dbReference>
<sequence length="366" mass="40107">MIKFTVSRRQSLFLSAMFLVLPLMCLGKVVYVNHETGDNSWLGVSGKARAPDGPVKTFSKALSLLRPGDTLSIMKTEKPYRERMRLKIKGTAEAPITIEGNGAIIDLGSDISDGPWKKEGDFWSVNVDRKAMKSQWAIAFYRGVPIVMSKSTPFAGYGAEDFLVKKGEDGALLIRFPDGMEPPFTGTYLPGAEKGVMLDNAKYVRIRNLNVRGASNDGFGLHGHCEGIVLENCSAILCGDEGASAHGKSEAEFRDCLFAWNGSSAGGVADVHETVTSYTRCISAFGRGTGFAFKGKKHRLIDSYALGNLRWENAKNSLPKDRVEVVNLVEIPDGPEAYAKARELAEDNPQMKLLVELAKEIHWPEQ</sequence>
<evidence type="ECO:0000259" key="1">
    <source>
        <dbReference type="Pfam" id="PF13229"/>
    </source>
</evidence>
<protein>
    <submittedName>
        <fullName evidence="2">Right-handed parallel beta-helix repeat-containing protein</fullName>
    </submittedName>
</protein>
<dbReference type="Gene3D" id="2.160.20.10">
    <property type="entry name" value="Single-stranded right-handed beta-helix, Pectin lyase-like"/>
    <property type="match status" value="1"/>
</dbReference>
<feature type="domain" description="Right handed beta helix" evidence="1">
    <location>
        <begin position="195"/>
        <end position="288"/>
    </location>
</feature>
<evidence type="ECO:0000313" key="3">
    <source>
        <dbReference type="Proteomes" id="UP001304300"/>
    </source>
</evidence>
<organism evidence="2 3">
    <name type="scientific">Rubellicoccus peritrichatus</name>
    <dbReference type="NCBI Taxonomy" id="3080537"/>
    <lineage>
        <taxon>Bacteria</taxon>
        <taxon>Pseudomonadati</taxon>
        <taxon>Verrucomicrobiota</taxon>
        <taxon>Opitutia</taxon>
        <taxon>Puniceicoccales</taxon>
        <taxon>Cerasicoccaceae</taxon>
        <taxon>Rubellicoccus</taxon>
    </lineage>
</organism>
<dbReference type="AlphaFoldDB" id="A0AAQ3LC44"/>
<dbReference type="InterPro" id="IPR011050">
    <property type="entry name" value="Pectin_lyase_fold/virulence"/>
</dbReference>